<dbReference type="GO" id="GO:0004619">
    <property type="term" value="F:phosphoglycerate mutase activity"/>
    <property type="evidence" value="ECO:0007669"/>
    <property type="project" value="UniProtKB-UniRule"/>
</dbReference>
<gene>
    <name evidence="9" type="primary">gpmI</name>
    <name evidence="15" type="ORF">A2382_02050</name>
</gene>
<dbReference type="InterPro" id="IPR017850">
    <property type="entry name" value="Alkaline_phosphatase_core_sf"/>
</dbReference>
<comment type="similarity">
    <text evidence="4 9">Belongs to the BPG-independent phosphoglycerate mutase family.</text>
</comment>
<evidence type="ECO:0000256" key="5">
    <source>
        <dbReference type="ARBA" id="ARBA00022723"/>
    </source>
</evidence>
<dbReference type="GO" id="GO:0030145">
    <property type="term" value="F:manganese ion binding"/>
    <property type="evidence" value="ECO:0007669"/>
    <property type="project" value="UniProtKB-UniRule"/>
</dbReference>
<proteinExistence type="inferred from homology"/>
<dbReference type="Gene3D" id="3.40.720.10">
    <property type="entry name" value="Alkaline Phosphatase, subunit A"/>
    <property type="match status" value="1"/>
</dbReference>
<evidence type="ECO:0000256" key="7">
    <source>
        <dbReference type="ARBA" id="ARBA00023211"/>
    </source>
</evidence>
<dbReference type="PIRSF" id="PIRSF001492">
    <property type="entry name" value="IPGAM"/>
    <property type="match status" value="1"/>
</dbReference>
<evidence type="ECO:0000256" key="8">
    <source>
        <dbReference type="ARBA" id="ARBA00023235"/>
    </source>
</evidence>
<evidence type="ECO:0000313" key="15">
    <source>
        <dbReference type="EMBL" id="OGM79681.1"/>
    </source>
</evidence>
<comment type="cofactor">
    <cofactor evidence="9">
        <name>Mn(2+)</name>
        <dbReference type="ChEBI" id="CHEBI:29035"/>
    </cofactor>
    <text evidence="9">Binds 2 manganese ions per subunit.</text>
</comment>
<dbReference type="Pfam" id="PF01676">
    <property type="entry name" value="Metalloenzyme"/>
    <property type="match status" value="1"/>
</dbReference>
<dbReference type="AlphaFoldDB" id="A0A1F8CTS7"/>
<feature type="binding site" evidence="9 12">
    <location>
        <position position="512"/>
    </location>
    <ligand>
        <name>Mn(2+)</name>
        <dbReference type="ChEBI" id="CHEBI:29035"/>
        <label>1</label>
    </ligand>
</feature>
<dbReference type="InterPro" id="IPR006124">
    <property type="entry name" value="Metalloenzyme"/>
</dbReference>
<evidence type="ECO:0000259" key="13">
    <source>
        <dbReference type="Pfam" id="PF01676"/>
    </source>
</evidence>
<dbReference type="UniPathway" id="UPA00109">
    <property type="reaction ID" value="UER00186"/>
</dbReference>
<dbReference type="Pfam" id="PF06415">
    <property type="entry name" value="iPGM_N"/>
    <property type="match status" value="1"/>
</dbReference>
<evidence type="ECO:0000313" key="16">
    <source>
        <dbReference type="Proteomes" id="UP000178999"/>
    </source>
</evidence>
<feature type="binding site" evidence="9 11">
    <location>
        <begin position="274"/>
        <end position="277"/>
    </location>
    <ligand>
        <name>substrate</name>
    </ligand>
</feature>
<feature type="binding site" evidence="9 11">
    <location>
        <position position="198"/>
    </location>
    <ligand>
        <name>substrate</name>
    </ligand>
</feature>
<evidence type="ECO:0000256" key="3">
    <source>
        <dbReference type="ARBA" id="ARBA00004798"/>
    </source>
</evidence>
<dbReference type="STRING" id="1802538.A2382_02050"/>
<comment type="caution">
    <text evidence="15">The sequence shown here is derived from an EMBL/GenBank/DDBJ whole genome shotgun (WGS) entry which is preliminary data.</text>
</comment>
<dbReference type="InterPro" id="IPR011258">
    <property type="entry name" value="BPG-indep_PGM_N"/>
</dbReference>
<comment type="function">
    <text evidence="2 9">Catalyzes the interconversion of 2-phosphoglycerate and 3-phosphoglycerate.</text>
</comment>
<evidence type="ECO:0000256" key="2">
    <source>
        <dbReference type="ARBA" id="ARBA00002315"/>
    </source>
</evidence>
<evidence type="ECO:0000259" key="14">
    <source>
        <dbReference type="Pfam" id="PF06415"/>
    </source>
</evidence>
<dbReference type="HAMAP" id="MF_01038">
    <property type="entry name" value="GpmI"/>
    <property type="match status" value="1"/>
</dbReference>
<dbReference type="Proteomes" id="UP000178999">
    <property type="component" value="Unassembled WGS sequence"/>
</dbReference>
<evidence type="ECO:0000256" key="10">
    <source>
        <dbReference type="PIRSR" id="PIRSR001492-1"/>
    </source>
</evidence>
<protein>
    <recommendedName>
        <fullName evidence="9">2,3-bisphosphoglycerate-independent phosphoglycerate mutase</fullName>
        <shortName evidence="9">BPG-independent PGAM</shortName>
        <shortName evidence="9">Phosphoglyceromutase</shortName>
        <shortName evidence="9">iPGM</shortName>
        <ecNumber evidence="9">5.4.2.12</ecNumber>
    </recommendedName>
</protein>
<dbReference type="GO" id="GO:0006007">
    <property type="term" value="P:glucose catabolic process"/>
    <property type="evidence" value="ECO:0007669"/>
    <property type="project" value="InterPro"/>
</dbReference>
<evidence type="ECO:0000256" key="11">
    <source>
        <dbReference type="PIRSR" id="PIRSR001492-2"/>
    </source>
</evidence>
<keyword evidence="8 9" id="KW-0413">Isomerase</keyword>
<reference evidence="15 16" key="1">
    <citation type="journal article" date="2016" name="Nat. Commun.">
        <title>Thousands of microbial genomes shed light on interconnected biogeochemical processes in an aquifer system.</title>
        <authorList>
            <person name="Anantharaman K."/>
            <person name="Brown C.T."/>
            <person name="Hug L.A."/>
            <person name="Sharon I."/>
            <person name="Castelle C.J."/>
            <person name="Probst A.J."/>
            <person name="Thomas B.C."/>
            <person name="Singh A."/>
            <person name="Wilkins M.J."/>
            <person name="Karaoz U."/>
            <person name="Brodie E.L."/>
            <person name="Williams K.H."/>
            <person name="Hubbard S.S."/>
            <person name="Banfield J.F."/>
        </authorList>
    </citation>
    <scope>NUCLEOTIDE SEQUENCE [LARGE SCALE GENOMIC DNA]</scope>
</reference>
<dbReference type="EMBL" id="MGHY01000009">
    <property type="protein sequence ID" value="OGM79681.1"/>
    <property type="molecule type" value="Genomic_DNA"/>
</dbReference>
<feature type="binding site" evidence="9 11">
    <location>
        <position position="204"/>
    </location>
    <ligand>
        <name>substrate</name>
    </ligand>
</feature>
<feature type="binding site" evidence="9 12">
    <location>
        <position position="447"/>
    </location>
    <ligand>
        <name>Mn(2+)</name>
        <dbReference type="ChEBI" id="CHEBI:29035"/>
        <label>1</label>
    </ligand>
</feature>
<evidence type="ECO:0000256" key="12">
    <source>
        <dbReference type="PIRSR" id="PIRSR001492-3"/>
    </source>
</evidence>
<dbReference type="SUPFAM" id="SSF53649">
    <property type="entry name" value="Alkaline phosphatase-like"/>
    <property type="match status" value="1"/>
</dbReference>
<organism evidence="15 16">
    <name type="scientific">Candidatus Woesebacteria bacterium RIFOXYB1_FULL_38_16</name>
    <dbReference type="NCBI Taxonomy" id="1802538"/>
    <lineage>
        <taxon>Bacteria</taxon>
        <taxon>Candidatus Woeseibacteriota</taxon>
    </lineage>
</organism>
<feature type="binding site" evidence="9 12">
    <location>
        <position position="485"/>
    </location>
    <ligand>
        <name>Mn(2+)</name>
        <dbReference type="ChEBI" id="CHEBI:29035"/>
        <label>2</label>
    </ligand>
</feature>
<keyword evidence="5 9" id="KW-0479">Metal-binding</keyword>
<dbReference type="PANTHER" id="PTHR31637">
    <property type="entry name" value="2,3-BISPHOSPHOGLYCERATE-INDEPENDENT PHOSPHOGLYCERATE MUTASE"/>
    <property type="match status" value="1"/>
</dbReference>
<sequence>MFFFSGKKPKTTATSLKPMVLISMDGFGIAPPSEGNAIYRAKKPNLDYYTKNFPHGELFAAGESVGLPANEVGNSEVGHLTMGVGQVILQSLMRINSEIEDGSFFENLAFLKAIEYCQNNNSNLHLVGLVSSGEVHSSLSHLFALIDFCQKKEVKAVFLHLFTDGRDAPPREAFNILKTIEEKISLSPNINISTISGRYYAMDRDFRWDRTKKTYDALVLGRGLTADSPTKAINSAYLKSQTDEFIEPTVILNKENRPVGLISDNDSVIVFNFRIDRPRQITMSLSMKDFENLAGFDLGYDPLHEETRPQEKKSLSGPTFTREKFPQNLFVVTMTEYQKNIPVNAVAYPLPAGVDSLSNVLFQNNLKHLHLAESEKERMISYYFNGMKEGKVPGEDALIVPSPKVATYDLMPEMAIYEIQKEFEKALINAHYHFFVINFANPDMVSHTGDLKATIKAVEHVDKALGNIVDATLKMDGTIIISSDHGNAEELITYPQGSFFYTTSKGEINTSHSSNPVPVFIIKNSLLGKNISLPKGNLTDIAPTILSIMKLPIPKSMTGKNLLENVEF</sequence>
<feature type="binding site" evidence="9 11">
    <location>
        <position position="376"/>
    </location>
    <ligand>
        <name>substrate</name>
    </ligand>
</feature>
<dbReference type="GO" id="GO:0006096">
    <property type="term" value="P:glycolytic process"/>
    <property type="evidence" value="ECO:0007669"/>
    <property type="project" value="UniProtKB-UniRule"/>
</dbReference>
<feature type="binding site" evidence="9 12">
    <location>
        <position position="443"/>
    </location>
    <ligand>
        <name>Mn(2+)</name>
        <dbReference type="ChEBI" id="CHEBI:29035"/>
        <label>1</label>
    </ligand>
</feature>
<dbReference type="GO" id="GO:0005829">
    <property type="term" value="C:cytosol"/>
    <property type="evidence" value="ECO:0007669"/>
    <property type="project" value="TreeGrafter"/>
</dbReference>
<accession>A0A1F8CTS7</accession>
<feature type="binding site" evidence="9 12">
    <location>
        <position position="25"/>
    </location>
    <ligand>
        <name>Mn(2+)</name>
        <dbReference type="ChEBI" id="CHEBI:29035"/>
        <label>2</label>
    </ligand>
</feature>
<keyword evidence="6 9" id="KW-0324">Glycolysis</keyword>
<feature type="binding site" evidence="9 12">
    <location>
        <position position="484"/>
    </location>
    <ligand>
        <name>Mn(2+)</name>
        <dbReference type="ChEBI" id="CHEBI:29035"/>
        <label>2</label>
    </ligand>
</feature>
<comment type="subunit">
    <text evidence="9">Monomer.</text>
</comment>
<dbReference type="CDD" id="cd16010">
    <property type="entry name" value="iPGM"/>
    <property type="match status" value="1"/>
</dbReference>
<feature type="binding site" evidence="9 11">
    <location>
        <begin position="166"/>
        <end position="167"/>
    </location>
    <ligand>
        <name>substrate</name>
    </ligand>
</feature>
<feature type="binding site" evidence="9 12">
    <location>
        <position position="75"/>
    </location>
    <ligand>
        <name>Mn(2+)</name>
        <dbReference type="ChEBI" id="CHEBI:29035"/>
        <label>2</label>
    </ligand>
</feature>
<dbReference type="EC" id="5.4.2.12" evidence="9"/>
<feature type="domain" description="Metalloenzyme" evidence="13">
    <location>
        <begin position="17"/>
        <end position="551"/>
    </location>
</feature>
<evidence type="ECO:0000256" key="4">
    <source>
        <dbReference type="ARBA" id="ARBA00008819"/>
    </source>
</evidence>
<comment type="pathway">
    <text evidence="3 9">Carbohydrate degradation; glycolysis; pyruvate from D-glyceraldehyde 3-phosphate: step 3/5.</text>
</comment>
<comment type="catalytic activity">
    <reaction evidence="1 9">
        <text>(2R)-2-phosphoglycerate = (2R)-3-phosphoglycerate</text>
        <dbReference type="Rhea" id="RHEA:15901"/>
        <dbReference type="ChEBI" id="CHEBI:58272"/>
        <dbReference type="ChEBI" id="CHEBI:58289"/>
        <dbReference type="EC" id="5.4.2.12"/>
    </reaction>
</comment>
<dbReference type="FunFam" id="3.40.1450.10:FF:000002">
    <property type="entry name" value="2,3-bisphosphoglycerate-independent phosphoglycerate mutase"/>
    <property type="match status" value="1"/>
</dbReference>
<evidence type="ECO:0000256" key="9">
    <source>
        <dbReference type="HAMAP-Rule" id="MF_01038"/>
    </source>
</evidence>
<dbReference type="SUPFAM" id="SSF64158">
    <property type="entry name" value="2,3-Bisphosphoglycerate-independent phosphoglycerate mutase, substrate-binding domain"/>
    <property type="match status" value="1"/>
</dbReference>
<dbReference type="InterPro" id="IPR036646">
    <property type="entry name" value="PGAM_B_sf"/>
</dbReference>
<dbReference type="PANTHER" id="PTHR31637:SF0">
    <property type="entry name" value="2,3-BISPHOSPHOGLYCERATE-INDEPENDENT PHOSPHOGLYCERATE MUTASE"/>
    <property type="match status" value="1"/>
</dbReference>
<feature type="active site" description="Phosphoserine intermediate" evidence="9 10">
    <location>
        <position position="75"/>
    </location>
</feature>
<dbReference type="InterPro" id="IPR005995">
    <property type="entry name" value="Pgm_bpd_ind"/>
</dbReference>
<evidence type="ECO:0000256" key="6">
    <source>
        <dbReference type="ARBA" id="ARBA00023152"/>
    </source>
</evidence>
<evidence type="ECO:0000256" key="1">
    <source>
        <dbReference type="ARBA" id="ARBA00000370"/>
    </source>
</evidence>
<dbReference type="Gene3D" id="3.40.1450.10">
    <property type="entry name" value="BPG-independent phosphoglycerate mutase, domain B"/>
    <property type="match status" value="1"/>
</dbReference>
<feature type="domain" description="BPG-independent PGAM N-terminal" evidence="14">
    <location>
        <begin position="95"/>
        <end position="339"/>
    </location>
</feature>
<name>A0A1F8CTS7_9BACT</name>
<keyword evidence="7 9" id="KW-0464">Manganese</keyword>
<feature type="binding site" evidence="9 11">
    <location>
        <position position="136"/>
    </location>
    <ligand>
        <name>substrate</name>
    </ligand>
</feature>